<evidence type="ECO:0000313" key="2">
    <source>
        <dbReference type="Proteomes" id="UP001589647"/>
    </source>
</evidence>
<proteinExistence type="predicted"/>
<gene>
    <name evidence="1" type="ORF">ACFFV7_45375</name>
</gene>
<dbReference type="EMBL" id="JBHMEI010000078">
    <property type="protein sequence ID" value="MFB9208480.1"/>
    <property type="molecule type" value="Genomic_DNA"/>
</dbReference>
<evidence type="ECO:0000313" key="1">
    <source>
        <dbReference type="EMBL" id="MFB9208480.1"/>
    </source>
</evidence>
<accession>A0ABV5IWY2</accession>
<dbReference type="Proteomes" id="UP001589647">
    <property type="component" value="Unassembled WGS sequence"/>
</dbReference>
<dbReference type="RefSeq" id="WP_189647538.1">
    <property type="nucleotide sequence ID" value="NZ_BMRC01000005.1"/>
</dbReference>
<keyword evidence="2" id="KW-1185">Reference proteome</keyword>
<organism evidence="1 2">
    <name type="scientific">Nonomuraea spiralis</name>
    <dbReference type="NCBI Taxonomy" id="46182"/>
    <lineage>
        <taxon>Bacteria</taxon>
        <taxon>Bacillati</taxon>
        <taxon>Actinomycetota</taxon>
        <taxon>Actinomycetes</taxon>
        <taxon>Streptosporangiales</taxon>
        <taxon>Streptosporangiaceae</taxon>
        <taxon>Nonomuraea</taxon>
    </lineage>
</organism>
<reference evidence="1 2" key="1">
    <citation type="submission" date="2024-09" db="EMBL/GenBank/DDBJ databases">
        <authorList>
            <person name="Sun Q."/>
            <person name="Mori K."/>
        </authorList>
    </citation>
    <scope>NUCLEOTIDE SEQUENCE [LARGE SCALE GENOMIC DNA]</scope>
    <source>
        <strain evidence="1 2">CCM 3426</strain>
    </source>
</reference>
<name>A0ABV5IWY2_9ACTN</name>
<protein>
    <submittedName>
        <fullName evidence="1">Uncharacterized protein</fullName>
    </submittedName>
</protein>
<sequence>MSLVLLQPTRLPLRDRDLPVTQGSPAPLLLARRMAAGPAATDLLDRLRALPSPPSGTEQPEAADKARSYVYDDRLREYDAYFGVVRAGRHTDGVFARSLLIAYRSLLEEGLGAGTRLSWADWSSLCSALRTMICLSTGVDARPAAVPEPPLLRWHLDPLRRWRVGHHVFFALTQCVIVALQSFQSALEEADMAAARRNLRLATRLLQASAAAFVFTAEFSANQYHGGVRQSMEAPFVTDGFSGLLSPDHQYLVRLFARLRPALRGLPAELAADHRAFARALGTVYDSHKYVCRRFGGDTGPSLRTSDTTGLPAVSVLHALKLARTRIVGRT</sequence>
<comment type="caution">
    <text evidence="1">The sequence shown here is derived from an EMBL/GenBank/DDBJ whole genome shotgun (WGS) entry which is preliminary data.</text>
</comment>